<evidence type="ECO:0000313" key="2">
    <source>
        <dbReference type="EMBL" id="SVA42172.1"/>
    </source>
</evidence>
<dbReference type="CDD" id="cd13641">
    <property type="entry name" value="PBP2_HisX_like"/>
    <property type="match status" value="1"/>
</dbReference>
<dbReference type="Gene3D" id="3.40.190.10">
    <property type="entry name" value="Periplasmic binding protein-like II"/>
    <property type="match status" value="1"/>
</dbReference>
<gene>
    <name evidence="2" type="ORF">METZ01_LOCUS95026</name>
</gene>
<dbReference type="EMBL" id="UINC01009402">
    <property type="protein sequence ID" value="SVA42172.1"/>
    <property type="molecule type" value="Genomic_DNA"/>
</dbReference>
<reference evidence="2" key="1">
    <citation type="submission" date="2018-05" db="EMBL/GenBank/DDBJ databases">
        <authorList>
            <person name="Lanie J.A."/>
            <person name="Ng W.-L."/>
            <person name="Kazmierczak K.M."/>
            <person name="Andrzejewski T.M."/>
            <person name="Davidsen T.M."/>
            <person name="Wayne K.J."/>
            <person name="Tettelin H."/>
            <person name="Glass J.I."/>
            <person name="Rusch D."/>
            <person name="Podicherti R."/>
            <person name="Tsui H.-C.T."/>
            <person name="Winkler M.E."/>
        </authorList>
    </citation>
    <scope>NUCLEOTIDE SEQUENCE</scope>
</reference>
<protein>
    <recommendedName>
        <fullName evidence="1">ABC-type glycine betaine transport system substrate-binding domain-containing protein</fullName>
    </recommendedName>
</protein>
<accession>A0A381VPG9</accession>
<dbReference type="InterPro" id="IPR007210">
    <property type="entry name" value="ABC_Gly_betaine_transp_sub-bd"/>
</dbReference>
<dbReference type="SUPFAM" id="SSF53850">
    <property type="entry name" value="Periplasmic binding protein-like II"/>
    <property type="match status" value="1"/>
</dbReference>
<dbReference type="AlphaFoldDB" id="A0A381VPG9"/>
<evidence type="ECO:0000259" key="1">
    <source>
        <dbReference type="Pfam" id="PF04069"/>
    </source>
</evidence>
<dbReference type="GO" id="GO:0043190">
    <property type="term" value="C:ATP-binding cassette (ABC) transporter complex"/>
    <property type="evidence" value="ECO:0007669"/>
    <property type="project" value="InterPro"/>
</dbReference>
<dbReference type="GO" id="GO:0022857">
    <property type="term" value="F:transmembrane transporter activity"/>
    <property type="evidence" value="ECO:0007669"/>
    <property type="project" value="InterPro"/>
</dbReference>
<dbReference type="Gene3D" id="3.40.190.100">
    <property type="entry name" value="Glycine betaine-binding periplasmic protein, domain 2"/>
    <property type="match status" value="1"/>
</dbReference>
<dbReference type="Pfam" id="PF04069">
    <property type="entry name" value="OpuAC"/>
    <property type="match status" value="1"/>
</dbReference>
<proteinExistence type="predicted"/>
<feature type="domain" description="ABC-type glycine betaine transport system substrate-binding" evidence="1">
    <location>
        <begin position="28"/>
        <end position="314"/>
    </location>
</feature>
<sequence>MSRVLISTICSLALMLGISTQANAGCGNITVAEMNWASAEFMANVDKIILEKGYGCKVELVAGATMPTFTSMNEKGQPDIAAELWANAVANPLKKAIAEGRLHSVNGGPITGLGEGWWLPPHTVKKHPELKTALDVLNNPQLFPHPEDPSKGAFIGCPAGWGCQLANNNLFRAFEMKKKGWILVDPGSAAGLDGSMAKAVERGENWFGYYWSPTAMIGKYKMVKLDFGVPFAGSKNWDGCIVKPEQECANPKPSAWTKSVVNTIVTDKFMKRSGAGAEFLKNRVYPGDIMNGMLVYMGDNQAGGKDAAVEFLKKHEAVWTKWVPADVAAKVKADL</sequence>
<name>A0A381VPG9_9ZZZZ</name>
<organism evidence="2">
    <name type="scientific">marine metagenome</name>
    <dbReference type="NCBI Taxonomy" id="408172"/>
    <lineage>
        <taxon>unclassified sequences</taxon>
        <taxon>metagenomes</taxon>
        <taxon>ecological metagenomes</taxon>
    </lineage>
</organism>